<organism evidence="2 3">
    <name type="scientific">Alkalicoccobacillus porphyridii</name>
    <dbReference type="NCBI Taxonomy" id="2597270"/>
    <lineage>
        <taxon>Bacteria</taxon>
        <taxon>Bacillati</taxon>
        <taxon>Bacillota</taxon>
        <taxon>Bacilli</taxon>
        <taxon>Bacillales</taxon>
        <taxon>Bacillaceae</taxon>
        <taxon>Alkalicoccobacillus</taxon>
    </lineage>
</organism>
<keyword evidence="1" id="KW-0472">Membrane</keyword>
<dbReference type="Pfam" id="PF15980">
    <property type="entry name" value="ComGF"/>
    <property type="match status" value="1"/>
</dbReference>
<name>A0A553ZTJ2_9BACI</name>
<keyword evidence="1" id="KW-0812">Transmembrane</keyword>
<dbReference type="InterPro" id="IPR016977">
    <property type="entry name" value="ComGF"/>
</dbReference>
<gene>
    <name evidence="2" type="ORF">FN960_20010</name>
</gene>
<comment type="caution">
    <text evidence="2">The sequence shown here is derived from an EMBL/GenBank/DDBJ whole genome shotgun (WGS) entry which is preliminary data.</text>
</comment>
<dbReference type="RefSeq" id="WP_143850649.1">
    <property type="nucleotide sequence ID" value="NZ_VLXZ01000021.1"/>
</dbReference>
<dbReference type="Proteomes" id="UP000318521">
    <property type="component" value="Unassembled WGS sequence"/>
</dbReference>
<proteinExistence type="predicted"/>
<evidence type="ECO:0008006" key="4">
    <source>
        <dbReference type="Google" id="ProtNLM"/>
    </source>
</evidence>
<keyword evidence="1" id="KW-1133">Transmembrane helix</keyword>
<dbReference type="OrthoDB" id="2453442at2"/>
<evidence type="ECO:0000313" key="3">
    <source>
        <dbReference type="Proteomes" id="UP000318521"/>
    </source>
</evidence>
<dbReference type="AlphaFoldDB" id="A0A553ZTJ2"/>
<reference evidence="2 3" key="1">
    <citation type="submission" date="2019-07" db="EMBL/GenBank/DDBJ databases">
        <authorList>
            <person name="Park Y.J."/>
            <person name="Jeong S.E."/>
            <person name="Jung H.S."/>
        </authorList>
    </citation>
    <scope>NUCLEOTIDE SEQUENCE [LARGE SCALE GENOMIC DNA]</scope>
    <source>
        <strain evidence="3">P16(2019)</strain>
    </source>
</reference>
<evidence type="ECO:0000256" key="1">
    <source>
        <dbReference type="SAM" id="Phobius"/>
    </source>
</evidence>
<feature type="transmembrane region" description="Helical" evidence="1">
    <location>
        <begin position="13"/>
        <end position="35"/>
    </location>
</feature>
<dbReference type="EMBL" id="VLXZ01000021">
    <property type="protein sequence ID" value="TSB44723.1"/>
    <property type="molecule type" value="Genomic_DNA"/>
</dbReference>
<keyword evidence="3" id="KW-1185">Reference proteome</keyword>
<evidence type="ECO:0000313" key="2">
    <source>
        <dbReference type="EMBL" id="TSB44723.1"/>
    </source>
</evidence>
<accession>A0A553ZTJ2</accession>
<sequence>MLKNNDGYTLIEAIVAFGLTILIVSLIPLTLKALMWSPFFGSYSRLELNIYSNQLAVDVGEAEEVLVSQNKLDVIKRDEHVTYQLTSGSIRRLVGGRGYVPMLDSVKGFSCEKDGAILTCETVMENGHVHSRSLSSMLTKIEEPL</sequence>
<protein>
    <recommendedName>
        <fullName evidence="4">Prepilin-type N-terminal cleavage/methylation domain-containing protein</fullName>
    </recommendedName>
</protein>